<sequence>MEQFRQIGEVVGSINALMVFQNNIFNQKQCCLLVDMFTSGYKSISEQMKHNLKFEERNTKWKIIENPLRKLLLIFREGETYIKQCLETKDWWCKAITLYQNTDCVEFHIHNLLSSIPIVIEAIEMAGEISGWDQDEIQKKKIIYSLKYQKDWKDPRIFQWKFGDHYLISQDFCSRLDSVWDEDRWVLLKKIKDKKSSGSKQERRLADILLKNLNSSEVIDDNKLLPSSTLVSSKDYQVRRRLGNGSQYKEIQWLGESFALRHFFGDIESLIPEISKELNLSHPNIMHIFCGFTDEEKKECFLIMELMNKDLSSYVREICGPRRRIPFSLPVAVDLMLQIARGMEYLHSKKIYHGELNPSNILLKARNVISDGYLHAKVTGFGASSSISTLTQKTPRNQNSYIWYAPEVLSEQEDQFGDGESSKYTEKSDVYSFGMISFKVLTGKVPFEDAHLQGDKMSRNIRAGERPLFPFHSPKYITNLTKKCWHVDPNQRPSFSSICRILRYTKRFLAMNPEHSQPDPPMPPQVDFCEIEAGFMRSCSFLGGSDFVSVYQIPFEIFAYRVIEKERSDTNQRDNSESGSDGAEAYGDENAVTSDDPFTSPTERKTLPSPETMIRKLSLSKRSLEIKTNKQPGTPRGRSVRPPQVTPSGRTMRMNSESQLMTMSPRTRRTSGHVSDSELS</sequence>
<gene>
    <name evidence="3" type="ORF">ACJIZ3_018533</name>
</gene>
<feature type="domain" description="Protein kinase" evidence="2">
    <location>
        <begin position="236"/>
        <end position="509"/>
    </location>
</feature>
<dbReference type="PANTHER" id="PTHR23257:SF969">
    <property type="entry name" value="INTEGRIN-LINKED PROTEIN KINASE"/>
    <property type="match status" value="1"/>
</dbReference>
<dbReference type="PROSITE" id="PS50011">
    <property type="entry name" value="PROTEIN_KINASE_DOM"/>
    <property type="match status" value="1"/>
</dbReference>
<accession>A0ABD3SYK1</accession>
<protein>
    <recommendedName>
        <fullName evidence="2">Protein kinase domain-containing protein</fullName>
    </recommendedName>
</protein>
<evidence type="ECO:0000313" key="3">
    <source>
        <dbReference type="EMBL" id="KAL3829731.1"/>
    </source>
</evidence>
<dbReference type="InterPro" id="IPR001245">
    <property type="entry name" value="Ser-Thr/Tyr_kinase_cat_dom"/>
</dbReference>
<dbReference type="InterPro" id="IPR011009">
    <property type="entry name" value="Kinase-like_dom_sf"/>
</dbReference>
<proteinExistence type="predicted"/>
<dbReference type="InterPro" id="IPR050167">
    <property type="entry name" value="Ser_Thr_protein_kinase"/>
</dbReference>
<dbReference type="PANTHER" id="PTHR23257">
    <property type="entry name" value="SERINE-THREONINE PROTEIN KINASE"/>
    <property type="match status" value="1"/>
</dbReference>
<feature type="compositionally biased region" description="Polar residues" evidence="1">
    <location>
        <begin position="591"/>
        <end position="601"/>
    </location>
</feature>
<dbReference type="InterPro" id="IPR000719">
    <property type="entry name" value="Prot_kinase_dom"/>
</dbReference>
<evidence type="ECO:0000256" key="1">
    <source>
        <dbReference type="SAM" id="MobiDB-lite"/>
    </source>
</evidence>
<comment type="caution">
    <text evidence="3">The sequence shown here is derived from an EMBL/GenBank/DDBJ whole genome shotgun (WGS) entry which is preliminary data.</text>
</comment>
<reference evidence="3 4" key="1">
    <citation type="submission" date="2024-12" db="EMBL/GenBank/DDBJ databases">
        <title>The unique morphological basis and parallel evolutionary history of personate flowers in Penstemon.</title>
        <authorList>
            <person name="Depatie T.H."/>
            <person name="Wessinger C.A."/>
        </authorList>
    </citation>
    <scope>NUCLEOTIDE SEQUENCE [LARGE SCALE GENOMIC DNA]</scope>
    <source>
        <strain evidence="3">WTNN_2</strain>
        <tissue evidence="3">Leaf</tissue>
    </source>
</reference>
<organism evidence="3 4">
    <name type="scientific">Penstemon smallii</name>
    <dbReference type="NCBI Taxonomy" id="265156"/>
    <lineage>
        <taxon>Eukaryota</taxon>
        <taxon>Viridiplantae</taxon>
        <taxon>Streptophyta</taxon>
        <taxon>Embryophyta</taxon>
        <taxon>Tracheophyta</taxon>
        <taxon>Spermatophyta</taxon>
        <taxon>Magnoliopsida</taxon>
        <taxon>eudicotyledons</taxon>
        <taxon>Gunneridae</taxon>
        <taxon>Pentapetalae</taxon>
        <taxon>asterids</taxon>
        <taxon>lamiids</taxon>
        <taxon>Lamiales</taxon>
        <taxon>Plantaginaceae</taxon>
        <taxon>Cheloneae</taxon>
        <taxon>Penstemon</taxon>
    </lineage>
</organism>
<evidence type="ECO:0000259" key="2">
    <source>
        <dbReference type="PROSITE" id="PS50011"/>
    </source>
</evidence>
<dbReference type="FunFam" id="1.10.510.10:FF:000778">
    <property type="entry name" value="Kinase family protein"/>
    <property type="match status" value="1"/>
</dbReference>
<evidence type="ECO:0000313" key="4">
    <source>
        <dbReference type="Proteomes" id="UP001634393"/>
    </source>
</evidence>
<feature type="compositionally biased region" description="Polar residues" evidence="1">
    <location>
        <begin position="646"/>
        <end position="665"/>
    </location>
</feature>
<dbReference type="EMBL" id="JBJXBP010000005">
    <property type="protein sequence ID" value="KAL3829731.1"/>
    <property type="molecule type" value="Genomic_DNA"/>
</dbReference>
<feature type="region of interest" description="Disordered" evidence="1">
    <location>
        <begin position="568"/>
        <end position="680"/>
    </location>
</feature>
<dbReference type="SUPFAM" id="SSF56112">
    <property type="entry name" value="Protein kinase-like (PK-like)"/>
    <property type="match status" value="1"/>
</dbReference>
<dbReference type="InterPro" id="IPR010632">
    <property type="entry name" value="DUF1221"/>
</dbReference>
<dbReference type="AlphaFoldDB" id="A0ABD3SYK1"/>
<dbReference type="Pfam" id="PF07714">
    <property type="entry name" value="PK_Tyr_Ser-Thr"/>
    <property type="match status" value="1"/>
</dbReference>
<dbReference type="Proteomes" id="UP001634393">
    <property type="component" value="Unassembled WGS sequence"/>
</dbReference>
<keyword evidence="4" id="KW-1185">Reference proteome</keyword>
<name>A0ABD3SYK1_9LAMI</name>
<dbReference type="Pfam" id="PF06760">
    <property type="entry name" value="DUF1221"/>
    <property type="match status" value="1"/>
</dbReference>
<dbReference type="Gene3D" id="1.10.510.10">
    <property type="entry name" value="Transferase(Phosphotransferase) domain 1"/>
    <property type="match status" value="1"/>
</dbReference>